<accession>A0ABR3T5I2</accession>
<dbReference type="EMBL" id="JAKEKT020000133">
    <property type="protein sequence ID" value="KAL1634411.1"/>
    <property type="molecule type" value="Genomic_DNA"/>
</dbReference>
<keyword evidence="3" id="KW-1185">Reference proteome</keyword>
<sequence>MSATANEDAVKSVSNQEGQIGSHVPPSEPLEKGGHKPGVPATAADKAGEFHIQTLPAGSAPASATHAPNNTTTTETAPGSTAAADTIPGATSADVHTGLGHPGAGQTSSELHHDGGSHGGAKQGAGLEGVGAAAVDQSSVDAGDPAFAGQRALGKDVVGEAGGARGTVGGPPAEERVPVGAETVASEAPRDRSSGGVASLVAGSR</sequence>
<evidence type="ECO:0008006" key="4">
    <source>
        <dbReference type="Google" id="ProtNLM"/>
    </source>
</evidence>
<evidence type="ECO:0000313" key="3">
    <source>
        <dbReference type="Proteomes" id="UP001521184"/>
    </source>
</evidence>
<protein>
    <recommendedName>
        <fullName evidence="4">Proteophosphoglycan ppg4</fullName>
    </recommendedName>
</protein>
<feature type="compositionally biased region" description="Gly residues" evidence="1">
    <location>
        <begin position="117"/>
        <end position="129"/>
    </location>
</feature>
<feature type="compositionally biased region" description="Low complexity" evidence="1">
    <location>
        <begin position="59"/>
        <end position="84"/>
    </location>
</feature>
<feature type="compositionally biased region" description="Gly residues" evidence="1">
    <location>
        <begin position="160"/>
        <end position="169"/>
    </location>
</feature>
<reference evidence="2 3" key="1">
    <citation type="journal article" date="2023" name="Plant Dis.">
        <title>First Report of Diplodia intermedia Causing Canker and Dieback Diseases on Apple Trees in Canada.</title>
        <authorList>
            <person name="Ellouze W."/>
            <person name="Ilyukhin E."/>
            <person name="Sulman M."/>
            <person name="Ali S."/>
        </authorList>
    </citation>
    <scope>NUCLEOTIDE SEQUENCE [LARGE SCALE GENOMIC DNA]</scope>
    <source>
        <strain evidence="2 3">M45-28</strain>
    </source>
</reference>
<feature type="compositionally biased region" description="Low complexity" evidence="1">
    <location>
        <begin position="194"/>
        <end position="205"/>
    </location>
</feature>
<evidence type="ECO:0000313" key="2">
    <source>
        <dbReference type="EMBL" id="KAL1634411.1"/>
    </source>
</evidence>
<gene>
    <name evidence="2" type="ORF">SLS58_010699</name>
</gene>
<proteinExistence type="predicted"/>
<dbReference type="Proteomes" id="UP001521184">
    <property type="component" value="Unassembled WGS sequence"/>
</dbReference>
<name>A0ABR3T5I2_9PEZI</name>
<organism evidence="2 3">
    <name type="scientific">Diplodia intermedia</name>
    <dbReference type="NCBI Taxonomy" id="856260"/>
    <lineage>
        <taxon>Eukaryota</taxon>
        <taxon>Fungi</taxon>
        <taxon>Dikarya</taxon>
        <taxon>Ascomycota</taxon>
        <taxon>Pezizomycotina</taxon>
        <taxon>Dothideomycetes</taxon>
        <taxon>Dothideomycetes incertae sedis</taxon>
        <taxon>Botryosphaeriales</taxon>
        <taxon>Botryosphaeriaceae</taxon>
        <taxon>Diplodia</taxon>
    </lineage>
</organism>
<comment type="caution">
    <text evidence="2">The sequence shown here is derived from an EMBL/GenBank/DDBJ whole genome shotgun (WGS) entry which is preliminary data.</text>
</comment>
<feature type="region of interest" description="Disordered" evidence="1">
    <location>
        <begin position="1"/>
        <end position="205"/>
    </location>
</feature>
<evidence type="ECO:0000256" key="1">
    <source>
        <dbReference type="SAM" id="MobiDB-lite"/>
    </source>
</evidence>